<dbReference type="FunFam" id="2.30.30.100:FF:000002">
    <property type="entry name" value="Small nuclear ribonucleoprotein Sm D3"/>
    <property type="match status" value="1"/>
</dbReference>
<keyword evidence="8 9" id="KW-0687">Ribonucleoprotein</keyword>
<sequence>MSIGIPIKVFHEAKGHTVTIELKTGEVYRGQLGDTEDNMNCQMANIQYTARDGRVTNLEQVYIRGSKIRFMILPDMLKNAPMFRNVDPKKAQGRGKGAGVQKAIGRGFGRGGRGGSRGGDRGGRGGDRGGRGGPRQ</sequence>
<evidence type="ECO:0000256" key="9">
    <source>
        <dbReference type="RuleBase" id="RU365050"/>
    </source>
</evidence>
<dbReference type="GO" id="GO:0003723">
    <property type="term" value="F:RNA binding"/>
    <property type="evidence" value="ECO:0007669"/>
    <property type="project" value="InterPro"/>
</dbReference>
<reference evidence="12 13" key="1">
    <citation type="journal article" date="2013" name="Genome Biol.">
        <title>Genome of Acanthamoeba castellanii highlights extensive lateral gene transfer and early evolution of tyrosine kinase signaling.</title>
        <authorList>
            <person name="Clarke M."/>
            <person name="Lohan A.J."/>
            <person name="Liu B."/>
            <person name="Lagkouvardos I."/>
            <person name="Roy S."/>
            <person name="Zafar N."/>
            <person name="Bertelli C."/>
            <person name="Schilde C."/>
            <person name="Kianianmomeni A."/>
            <person name="Burglin T.R."/>
            <person name="Frech C."/>
            <person name="Turcotte B."/>
            <person name="Kopec K.O."/>
            <person name="Synnott J.M."/>
            <person name="Choo C."/>
            <person name="Paponov I."/>
            <person name="Finkler A."/>
            <person name="Soon Heng Tan C."/>
            <person name="Hutchins A.P."/>
            <person name="Weinmeier T."/>
            <person name="Rattei T."/>
            <person name="Chu J.S."/>
            <person name="Gimenez G."/>
            <person name="Irimia M."/>
            <person name="Rigden D.J."/>
            <person name="Fitzpatrick D.A."/>
            <person name="Lorenzo-Morales J."/>
            <person name="Bateman A."/>
            <person name="Chiu C.H."/>
            <person name="Tang P."/>
            <person name="Hegemann P."/>
            <person name="Fromm H."/>
            <person name="Raoult D."/>
            <person name="Greub G."/>
            <person name="Miranda-Saavedra D."/>
            <person name="Chen N."/>
            <person name="Nash P."/>
            <person name="Ginger M.L."/>
            <person name="Horn M."/>
            <person name="Schaap P."/>
            <person name="Caler L."/>
            <person name="Loftus B."/>
        </authorList>
    </citation>
    <scope>NUCLEOTIDE SEQUENCE [LARGE SCALE GENOMIC DNA]</scope>
    <source>
        <strain evidence="12 13">Neff</strain>
    </source>
</reference>
<evidence type="ECO:0000256" key="10">
    <source>
        <dbReference type="SAM" id="MobiDB-lite"/>
    </source>
</evidence>
<dbReference type="InterPro" id="IPR001163">
    <property type="entry name" value="Sm_dom_euk/arc"/>
</dbReference>
<dbReference type="Gene3D" id="2.30.30.100">
    <property type="match status" value="1"/>
</dbReference>
<organism evidence="12 13">
    <name type="scientific">Acanthamoeba castellanii (strain ATCC 30010 / Neff)</name>
    <dbReference type="NCBI Taxonomy" id="1257118"/>
    <lineage>
        <taxon>Eukaryota</taxon>
        <taxon>Amoebozoa</taxon>
        <taxon>Discosea</taxon>
        <taxon>Longamoebia</taxon>
        <taxon>Centramoebida</taxon>
        <taxon>Acanthamoebidae</taxon>
        <taxon>Acanthamoeba</taxon>
    </lineage>
</organism>
<evidence type="ECO:0000313" key="13">
    <source>
        <dbReference type="Proteomes" id="UP000011083"/>
    </source>
</evidence>
<dbReference type="AlphaFoldDB" id="L8GGP1"/>
<dbReference type="Pfam" id="PF01423">
    <property type="entry name" value="LSM"/>
    <property type="match status" value="1"/>
</dbReference>
<evidence type="ECO:0000256" key="2">
    <source>
        <dbReference type="ARBA" id="ARBA00004514"/>
    </source>
</evidence>
<dbReference type="Proteomes" id="UP000011083">
    <property type="component" value="Unassembled WGS sequence"/>
</dbReference>
<comment type="subcellular location">
    <subcellularLocation>
        <location evidence="2">Cytoplasm</location>
        <location evidence="2">Cytosol</location>
    </subcellularLocation>
    <subcellularLocation>
        <location evidence="1 9">Nucleus</location>
    </subcellularLocation>
</comment>
<dbReference type="SUPFAM" id="SSF50182">
    <property type="entry name" value="Sm-like ribonucleoproteins"/>
    <property type="match status" value="1"/>
</dbReference>
<dbReference type="STRING" id="1257118.L8GGP1"/>
<dbReference type="SMART" id="SM00651">
    <property type="entry name" value="Sm"/>
    <property type="match status" value="1"/>
</dbReference>
<keyword evidence="13" id="KW-1185">Reference proteome</keyword>
<feature type="domain" description="Sm" evidence="11">
    <location>
        <begin position="5"/>
        <end position="77"/>
    </location>
</feature>
<evidence type="ECO:0000256" key="4">
    <source>
        <dbReference type="ARBA" id="ARBA00022490"/>
    </source>
</evidence>
<feature type="compositionally biased region" description="Basic and acidic residues" evidence="10">
    <location>
        <begin position="118"/>
        <end position="130"/>
    </location>
</feature>
<feature type="compositionally biased region" description="Gly residues" evidence="10">
    <location>
        <begin position="106"/>
        <end position="117"/>
    </location>
</feature>
<dbReference type="RefSeq" id="XP_004333384.1">
    <property type="nucleotide sequence ID" value="XM_004333336.1"/>
</dbReference>
<evidence type="ECO:0000256" key="3">
    <source>
        <dbReference type="ARBA" id="ARBA00008146"/>
    </source>
</evidence>
<keyword evidence="4" id="KW-0963">Cytoplasm</keyword>
<dbReference type="OMA" id="CQMSAIT"/>
<keyword evidence="6 9" id="KW-0508">mRNA splicing</keyword>
<dbReference type="GO" id="GO:0000387">
    <property type="term" value="P:spliceosomal snRNP assembly"/>
    <property type="evidence" value="ECO:0007669"/>
    <property type="project" value="UniProtKB-UniRule"/>
</dbReference>
<evidence type="ECO:0000259" key="11">
    <source>
        <dbReference type="PROSITE" id="PS52002"/>
    </source>
</evidence>
<dbReference type="InterPro" id="IPR034099">
    <property type="entry name" value="SmD3"/>
</dbReference>
<dbReference type="PANTHER" id="PTHR23338">
    <property type="entry name" value="SMALL NUCLEAR RIBONUCLEOPROTEIN SM"/>
    <property type="match status" value="1"/>
</dbReference>
<evidence type="ECO:0000256" key="6">
    <source>
        <dbReference type="ARBA" id="ARBA00023187"/>
    </source>
</evidence>
<dbReference type="VEuPathDB" id="AmoebaDB:ACA1_134990"/>
<evidence type="ECO:0000256" key="8">
    <source>
        <dbReference type="ARBA" id="ARBA00023274"/>
    </source>
</evidence>
<dbReference type="InterPro" id="IPR047575">
    <property type="entry name" value="Sm"/>
</dbReference>
<dbReference type="CDD" id="cd01721">
    <property type="entry name" value="Sm_D3"/>
    <property type="match status" value="1"/>
</dbReference>
<dbReference type="GO" id="GO:0005829">
    <property type="term" value="C:cytosol"/>
    <property type="evidence" value="ECO:0007669"/>
    <property type="project" value="UniProtKB-SubCell"/>
</dbReference>
<dbReference type="InterPro" id="IPR010920">
    <property type="entry name" value="LSM_dom_sf"/>
</dbReference>
<protein>
    <recommendedName>
        <fullName evidence="9">Small nuclear ribonucleoprotein Sm D3</fullName>
        <shortName evidence="9">Sm-D3</shortName>
    </recommendedName>
    <alternativeName>
        <fullName evidence="9">snRNP core protein D3</fullName>
    </alternativeName>
</protein>
<dbReference type="OrthoDB" id="6425924at2759"/>
<feature type="region of interest" description="Disordered" evidence="10">
    <location>
        <begin position="85"/>
        <end position="136"/>
    </location>
</feature>
<evidence type="ECO:0000313" key="12">
    <source>
        <dbReference type="EMBL" id="ELR11371.1"/>
    </source>
</evidence>
<dbReference type="GeneID" id="14911812"/>
<dbReference type="GO" id="GO:0005681">
    <property type="term" value="C:spliceosomal complex"/>
    <property type="evidence" value="ECO:0007669"/>
    <property type="project" value="InterPro"/>
</dbReference>
<evidence type="ECO:0000256" key="1">
    <source>
        <dbReference type="ARBA" id="ARBA00004123"/>
    </source>
</evidence>
<name>L8GGP1_ACACF</name>
<dbReference type="InterPro" id="IPR027141">
    <property type="entry name" value="LSm4/Sm_D1/D3"/>
</dbReference>
<comment type="similarity">
    <text evidence="3 9">Belongs to the snRNP core protein family.</text>
</comment>
<keyword evidence="5 9" id="KW-0507">mRNA processing</keyword>
<gene>
    <name evidence="12" type="ORF">ACA1_134990</name>
</gene>
<evidence type="ECO:0000256" key="7">
    <source>
        <dbReference type="ARBA" id="ARBA00023242"/>
    </source>
</evidence>
<dbReference type="EMBL" id="KB008153">
    <property type="protein sequence ID" value="ELR11371.1"/>
    <property type="molecule type" value="Genomic_DNA"/>
</dbReference>
<dbReference type="KEGG" id="acan:ACA1_134990"/>
<keyword evidence="7 9" id="KW-0539">Nucleus</keyword>
<accession>L8GGP1</accession>
<dbReference type="PROSITE" id="PS52002">
    <property type="entry name" value="SM"/>
    <property type="match status" value="1"/>
</dbReference>
<evidence type="ECO:0000256" key="5">
    <source>
        <dbReference type="ARBA" id="ARBA00022664"/>
    </source>
</evidence>
<proteinExistence type="inferred from homology"/>